<dbReference type="GO" id="GO:0046872">
    <property type="term" value="F:metal ion binding"/>
    <property type="evidence" value="ECO:0007669"/>
    <property type="project" value="UniProtKB-KW"/>
</dbReference>
<protein>
    <submittedName>
        <fullName evidence="6">SCO family protein</fullName>
    </submittedName>
</protein>
<evidence type="ECO:0000313" key="6">
    <source>
        <dbReference type="EMBL" id="GJM60258.1"/>
    </source>
</evidence>
<dbReference type="InterPro" id="IPR003782">
    <property type="entry name" value="SCO1/SenC"/>
</dbReference>
<accession>A0AAN4VWL1</accession>
<evidence type="ECO:0000256" key="2">
    <source>
        <dbReference type="ARBA" id="ARBA00023008"/>
    </source>
</evidence>
<dbReference type="Gene3D" id="3.40.30.10">
    <property type="entry name" value="Glutaredoxin"/>
    <property type="match status" value="1"/>
</dbReference>
<reference evidence="6 7" key="1">
    <citation type="submission" date="2021-12" db="EMBL/GenBank/DDBJ databases">
        <title>Genome sequencing of bacteria with rrn-lacking chromosome and rrn-plasmid.</title>
        <authorList>
            <person name="Anda M."/>
            <person name="Iwasaki W."/>
        </authorList>
    </citation>
    <scope>NUCLEOTIDE SEQUENCE [LARGE SCALE GENOMIC DNA]</scope>
    <source>
        <strain evidence="6 7">NBRC 15940</strain>
    </source>
</reference>
<comment type="similarity">
    <text evidence="1">Belongs to the SCO1/2 family.</text>
</comment>
<dbReference type="PANTHER" id="PTHR12151">
    <property type="entry name" value="ELECTRON TRANSPORT PROTIN SCO1/SENC FAMILY MEMBER"/>
    <property type="match status" value="1"/>
</dbReference>
<dbReference type="Proteomes" id="UP001310022">
    <property type="component" value="Unassembled WGS sequence"/>
</dbReference>
<dbReference type="RefSeq" id="WP_338236069.1">
    <property type="nucleotide sequence ID" value="NZ_BQKE01000001.1"/>
</dbReference>
<keyword evidence="7" id="KW-1185">Reference proteome</keyword>
<feature type="binding site" evidence="3">
    <location>
        <position position="87"/>
    </location>
    <ligand>
        <name>Cu cation</name>
        <dbReference type="ChEBI" id="CHEBI:23378"/>
    </ligand>
</feature>
<dbReference type="InterPro" id="IPR013766">
    <property type="entry name" value="Thioredoxin_domain"/>
</dbReference>
<organism evidence="6 7">
    <name type="scientific">Persicobacter diffluens</name>
    <dbReference type="NCBI Taxonomy" id="981"/>
    <lineage>
        <taxon>Bacteria</taxon>
        <taxon>Pseudomonadati</taxon>
        <taxon>Bacteroidota</taxon>
        <taxon>Cytophagia</taxon>
        <taxon>Cytophagales</taxon>
        <taxon>Persicobacteraceae</taxon>
        <taxon>Persicobacter</taxon>
    </lineage>
</organism>
<evidence type="ECO:0000313" key="7">
    <source>
        <dbReference type="Proteomes" id="UP001310022"/>
    </source>
</evidence>
<evidence type="ECO:0000256" key="1">
    <source>
        <dbReference type="ARBA" id="ARBA00010996"/>
    </source>
</evidence>
<sequence length="216" mass="24346">MNKPSVFHFIFIGILAFTLFSCESAKKELPILGPRTTVENIVDGQSQTDTLYHKIGDFAFYNQDSVLLTNKDFEGKIYVADFFFTTCPTICPIMKTQMVRVYEEFKDEAQVKILSHTIDPEHDNVALLHKFAGQLGVEAPKWNFVTGEKSEIYRIGQESYMVSALEDPEAPGGFIHSGAFILVDQKGHIRGLYDGTKADQVDRLIRDIPKLMASTK</sequence>
<dbReference type="PROSITE" id="PS51352">
    <property type="entry name" value="THIOREDOXIN_2"/>
    <property type="match status" value="1"/>
</dbReference>
<gene>
    <name evidence="6" type="ORF">PEDI_08100</name>
</gene>
<feature type="disulfide bond" description="Redox-active" evidence="4">
    <location>
        <begin position="87"/>
        <end position="91"/>
    </location>
</feature>
<feature type="binding site" evidence="3">
    <location>
        <position position="176"/>
    </location>
    <ligand>
        <name>Cu cation</name>
        <dbReference type="ChEBI" id="CHEBI:23378"/>
    </ligand>
</feature>
<keyword evidence="3" id="KW-0479">Metal-binding</keyword>
<dbReference type="EMBL" id="BQKE01000001">
    <property type="protein sequence ID" value="GJM60258.1"/>
    <property type="molecule type" value="Genomic_DNA"/>
</dbReference>
<feature type="binding site" evidence="3">
    <location>
        <position position="91"/>
    </location>
    <ligand>
        <name>Cu cation</name>
        <dbReference type="ChEBI" id="CHEBI:23378"/>
    </ligand>
</feature>
<dbReference type="CDD" id="cd02968">
    <property type="entry name" value="SCO"/>
    <property type="match status" value="1"/>
</dbReference>
<dbReference type="InterPro" id="IPR036249">
    <property type="entry name" value="Thioredoxin-like_sf"/>
</dbReference>
<name>A0AAN4VWL1_9BACT</name>
<dbReference type="PANTHER" id="PTHR12151:SF25">
    <property type="entry name" value="LINALOOL DEHYDRATASE_ISOMERASE DOMAIN-CONTAINING PROTEIN"/>
    <property type="match status" value="1"/>
</dbReference>
<dbReference type="AlphaFoldDB" id="A0AAN4VWL1"/>
<dbReference type="PROSITE" id="PS51257">
    <property type="entry name" value="PROKAR_LIPOPROTEIN"/>
    <property type="match status" value="1"/>
</dbReference>
<evidence type="ECO:0000256" key="3">
    <source>
        <dbReference type="PIRSR" id="PIRSR603782-1"/>
    </source>
</evidence>
<proteinExistence type="inferred from homology"/>
<comment type="caution">
    <text evidence="6">The sequence shown here is derived from an EMBL/GenBank/DDBJ whole genome shotgun (WGS) entry which is preliminary data.</text>
</comment>
<dbReference type="Pfam" id="PF02630">
    <property type="entry name" value="SCO1-SenC"/>
    <property type="match status" value="1"/>
</dbReference>
<evidence type="ECO:0000259" key="5">
    <source>
        <dbReference type="PROSITE" id="PS51352"/>
    </source>
</evidence>
<evidence type="ECO:0000256" key="4">
    <source>
        <dbReference type="PIRSR" id="PIRSR603782-2"/>
    </source>
</evidence>
<dbReference type="SUPFAM" id="SSF52833">
    <property type="entry name" value="Thioredoxin-like"/>
    <property type="match status" value="1"/>
</dbReference>
<keyword evidence="2 3" id="KW-0186">Copper</keyword>
<keyword evidence="4" id="KW-1015">Disulfide bond</keyword>
<feature type="domain" description="Thioredoxin" evidence="5">
    <location>
        <begin position="27"/>
        <end position="213"/>
    </location>
</feature>